<gene>
    <name evidence="3" type="ORF">MAF45_06910</name>
</gene>
<evidence type="ECO:0000313" key="3">
    <source>
        <dbReference type="EMBL" id="MCG5031171.1"/>
    </source>
</evidence>
<proteinExistence type="inferred from homology"/>
<reference evidence="3 4" key="1">
    <citation type="submission" date="2022-02" db="EMBL/GenBank/DDBJ databases">
        <title>Mesosutterella porci, a novel member of the family Sutterellaceae from pig feces.</title>
        <authorList>
            <person name="Wylensek D."/>
            <person name="Clavel T."/>
        </authorList>
    </citation>
    <scope>NUCLEOTIDE SEQUENCE [LARGE SCALE GENOMIC DNA]</scope>
    <source>
        <strain evidence="4">oilRF-744-wt-GAM-9</strain>
    </source>
</reference>
<comment type="caution">
    <text evidence="3">The sequence shown here is derived from an EMBL/GenBank/DDBJ whole genome shotgun (WGS) entry which is preliminary data.</text>
</comment>
<accession>A0ABS9MRB6</accession>
<dbReference type="PANTHER" id="PTHR43022">
    <property type="entry name" value="PROTEIN SMF"/>
    <property type="match status" value="1"/>
</dbReference>
<dbReference type="SUPFAM" id="SSF47781">
    <property type="entry name" value="RuvA domain 2-like"/>
    <property type="match status" value="1"/>
</dbReference>
<dbReference type="InterPro" id="IPR057666">
    <property type="entry name" value="DrpA_SLOG"/>
</dbReference>
<dbReference type="Pfam" id="PF02481">
    <property type="entry name" value="DNA_processg_A"/>
    <property type="match status" value="1"/>
</dbReference>
<comment type="similarity">
    <text evidence="1">Belongs to the DprA/Smf family.</text>
</comment>
<protein>
    <submittedName>
        <fullName evidence="3">DNA-protecting protein DprA</fullName>
    </submittedName>
</protein>
<dbReference type="Gene3D" id="3.40.50.450">
    <property type="match status" value="1"/>
</dbReference>
<evidence type="ECO:0000313" key="4">
    <source>
        <dbReference type="Proteomes" id="UP001297600"/>
    </source>
</evidence>
<sequence length="312" mass="33423">MDENLKIPENELRAWLVLSSAPGLGLKDAVALLREYGGPEGVLEAGPHRLQSRLSPEQARQVAGPMDEQRQRSVEQALEWTGRVSGAFAVTLADSDYPRGLLQLSSPPFVLFGLGRRELLRSRFVSIFGSRRPSPSGARTAREFGAGLGHADLALASAMMEGVDAESLKGALSEGGDAAVVCATPLNRVYPPQCRDLMAEAARRGLVLGFLMPGAQFSEANLRARYYLLVALSQAVVIMEAGAMSKAVGMAKIAADLGRDVLAVPGDIHSPHSKGPNHLIRNGATLVESVQDIANEINRLSDPRVRLSDWRG</sequence>
<feature type="domain" description="Smf/DprA SLOG" evidence="2">
    <location>
        <begin position="90"/>
        <end position="297"/>
    </location>
</feature>
<dbReference type="PANTHER" id="PTHR43022:SF1">
    <property type="entry name" value="PROTEIN SMF"/>
    <property type="match status" value="1"/>
</dbReference>
<evidence type="ECO:0000259" key="2">
    <source>
        <dbReference type="Pfam" id="PF02481"/>
    </source>
</evidence>
<dbReference type="SUPFAM" id="SSF102405">
    <property type="entry name" value="MCP/YpsA-like"/>
    <property type="match status" value="1"/>
</dbReference>
<evidence type="ECO:0000256" key="1">
    <source>
        <dbReference type="ARBA" id="ARBA00006525"/>
    </source>
</evidence>
<name>A0ABS9MRB6_9BURK</name>
<dbReference type="RefSeq" id="WP_237978855.1">
    <property type="nucleotide sequence ID" value="NZ_JAKNCT010000007.1"/>
</dbReference>
<dbReference type="EMBL" id="JAKNCT010000007">
    <property type="protein sequence ID" value="MCG5031171.1"/>
    <property type="molecule type" value="Genomic_DNA"/>
</dbReference>
<keyword evidence="4" id="KW-1185">Reference proteome</keyword>
<dbReference type="Proteomes" id="UP001297600">
    <property type="component" value="Unassembled WGS sequence"/>
</dbReference>
<dbReference type="InterPro" id="IPR010994">
    <property type="entry name" value="RuvA_2-like"/>
</dbReference>
<organism evidence="3 4">
    <name type="scientific">Mesosutterella porci</name>
    <dbReference type="NCBI Taxonomy" id="2915351"/>
    <lineage>
        <taxon>Bacteria</taxon>
        <taxon>Pseudomonadati</taxon>
        <taxon>Pseudomonadota</taxon>
        <taxon>Betaproteobacteria</taxon>
        <taxon>Burkholderiales</taxon>
        <taxon>Sutterellaceae</taxon>
        <taxon>Mesosutterella</taxon>
    </lineage>
</organism>
<dbReference type="InterPro" id="IPR003488">
    <property type="entry name" value="DprA"/>
</dbReference>